<dbReference type="SUPFAM" id="SSF50249">
    <property type="entry name" value="Nucleic acid-binding proteins"/>
    <property type="match status" value="1"/>
</dbReference>
<dbReference type="Proteomes" id="UP000254150">
    <property type="component" value="Unassembled WGS sequence"/>
</dbReference>
<dbReference type="PROSITE" id="PS50935">
    <property type="entry name" value="SSB"/>
    <property type="match status" value="1"/>
</dbReference>
<dbReference type="CDD" id="cd04496">
    <property type="entry name" value="SSB_OBF"/>
    <property type="match status" value="1"/>
</dbReference>
<evidence type="ECO:0000256" key="1">
    <source>
        <dbReference type="ARBA" id="ARBA00023125"/>
    </source>
</evidence>
<feature type="compositionally biased region" description="Gly residues" evidence="3">
    <location>
        <begin position="172"/>
        <end position="190"/>
    </location>
</feature>
<protein>
    <submittedName>
        <fullName evidence="4">Single-stranded DNA-binding protein 2</fullName>
    </submittedName>
</protein>
<dbReference type="GO" id="GO:0003697">
    <property type="term" value="F:single-stranded DNA binding"/>
    <property type="evidence" value="ECO:0007669"/>
    <property type="project" value="InterPro"/>
</dbReference>
<evidence type="ECO:0000313" key="4">
    <source>
        <dbReference type="EMBL" id="SUP62550.1"/>
    </source>
</evidence>
<feature type="compositionally biased region" description="Acidic residues" evidence="3">
    <location>
        <begin position="215"/>
        <end position="225"/>
    </location>
</feature>
<proteinExistence type="predicted"/>
<dbReference type="Gene3D" id="2.40.50.140">
    <property type="entry name" value="Nucleic acid-binding proteins"/>
    <property type="match status" value="1"/>
</dbReference>
<sequence>MNETMVTVVGNVATTPVYRESAHGPMARFRMAATPRRWDRQRQGWSDGPTSFFTVWTTRQLASNVTASITVGEPVIVQGRLRVRETERGGQQWTTAEIDAASVGHDLTRGTAAFRRVRRPTGTWPGATGPQDSRSASAARRAAGGGDDGPGEGGGGMARPVEEPDWSVNGAGADGDWGARGGHGAPGGVEAGADEGADARAAVGACGEGDRDGDGDGDVNGDGEADVAGGEQGGADPGAGAEAGGTAGARSRRRPASKRQAGGRPRGGTKAGDRAGGAQQGGEAGADDGVSPPAPAVTEARAR</sequence>
<keyword evidence="1 2" id="KW-0238">DNA-binding</keyword>
<feature type="compositionally biased region" description="Gly residues" evidence="3">
    <location>
        <begin position="230"/>
        <end position="247"/>
    </location>
</feature>
<accession>A0A380PBI5</accession>
<dbReference type="InterPro" id="IPR000424">
    <property type="entry name" value="Primosome_PriB/ssb"/>
</dbReference>
<dbReference type="RefSeq" id="WP_381712482.1">
    <property type="nucleotide sequence ID" value="NZ_UHID01000009.1"/>
</dbReference>
<feature type="compositionally biased region" description="Gly residues" evidence="3">
    <location>
        <begin position="143"/>
        <end position="157"/>
    </location>
</feature>
<feature type="compositionally biased region" description="Low complexity" evidence="3">
    <location>
        <begin position="132"/>
        <end position="142"/>
    </location>
</feature>
<name>A0A380PBI5_STRGR</name>
<evidence type="ECO:0000256" key="2">
    <source>
        <dbReference type="PROSITE-ProRule" id="PRU00252"/>
    </source>
</evidence>
<feature type="compositionally biased region" description="Gly residues" evidence="3">
    <location>
        <begin position="264"/>
        <end position="284"/>
    </location>
</feature>
<dbReference type="Pfam" id="PF00436">
    <property type="entry name" value="SSB"/>
    <property type="match status" value="1"/>
</dbReference>
<organism evidence="4 5">
    <name type="scientific">Streptomyces griseus</name>
    <dbReference type="NCBI Taxonomy" id="1911"/>
    <lineage>
        <taxon>Bacteria</taxon>
        <taxon>Bacillati</taxon>
        <taxon>Actinomycetota</taxon>
        <taxon>Actinomycetes</taxon>
        <taxon>Kitasatosporales</taxon>
        <taxon>Streptomycetaceae</taxon>
        <taxon>Streptomyces</taxon>
    </lineage>
</organism>
<evidence type="ECO:0000256" key="3">
    <source>
        <dbReference type="SAM" id="MobiDB-lite"/>
    </source>
</evidence>
<gene>
    <name evidence="4" type="primary">ssb2_2</name>
    <name evidence="4" type="ORF">NCTC7807_05717</name>
</gene>
<evidence type="ECO:0000313" key="5">
    <source>
        <dbReference type="Proteomes" id="UP000254150"/>
    </source>
</evidence>
<feature type="region of interest" description="Disordered" evidence="3">
    <location>
        <begin position="113"/>
        <end position="303"/>
    </location>
</feature>
<reference evidence="4 5" key="1">
    <citation type="submission" date="2018-06" db="EMBL/GenBank/DDBJ databases">
        <authorList>
            <consortium name="Pathogen Informatics"/>
            <person name="Doyle S."/>
        </authorList>
    </citation>
    <scope>NUCLEOTIDE SEQUENCE [LARGE SCALE GENOMIC DNA]</scope>
    <source>
        <strain evidence="4 5">NCTC7807</strain>
    </source>
</reference>
<dbReference type="AlphaFoldDB" id="A0A380PBI5"/>
<dbReference type="EMBL" id="UHID01000009">
    <property type="protein sequence ID" value="SUP62550.1"/>
    <property type="molecule type" value="Genomic_DNA"/>
</dbReference>
<dbReference type="InterPro" id="IPR012340">
    <property type="entry name" value="NA-bd_OB-fold"/>
</dbReference>